<dbReference type="NCBIfam" id="TIGR03356">
    <property type="entry name" value="BGL"/>
    <property type="match status" value="1"/>
</dbReference>
<evidence type="ECO:0000256" key="4">
    <source>
        <dbReference type="ARBA" id="ARBA00022801"/>
    </source>
</evidence>
<evidence type="ECO:0000256" key="6">
    <source>
        <dbReference type="ARBA" id="ARBA00023277"/>
    </source>
</evidence>
<comment type="catalytic activity">
    <reaction evidence="1 12">
        <text>Hydrolysis of terminal, non-reducing beta-D-glucosyl residues with release of beta-D-glucose.</text>
        <dbReference type="EC" id="3.2.1.21"/>
    </reaction>
</comment>
<keyword evidence="4 12" id="KW-0378">Hydrolase</keyword>
<accession>A0A806FIX2</accession>
<dbReference type="GO" id="GO:0030245">
    <property type="term" value="P:cellulose catabolic process"/>
    <property type="evidence" value="ECO:0007669"/>
    <property type="project" value="UniProtKB-KW"/>
</dbReference>
<dbReference type="GO" id="GO:0008422">
    <property type="term" value="F:beta-glucosidase activity"/>
    <property type="evidence" value="ECO:0007669"/>
    <property type="project" value="UniProtKB-EC"/>
</dbReference>
<keyword evidence="7 12" id="KW-0326">Glycosidase</keyword>
<sequence>MNAGADPGFARVCARMRRVLCRMYRQEESAMTMTFPKGFQFGTATAAYQIEGAVDEDGRTPSIWDVFSHAPGRVLNGDTGDKADDFYHRWQDDLKLVRDLGVNAYRFSIGVPRVIPTPDGKPNEKGLDFYERIVDQLLEYGIDPIVTLYHWDLPQYLNEDPYRDGWLNRETAFRMAEYAGIVAKRLGDRVHTYTTLNEPWCSAHLSYGGTEHAPGLGAGPLAFRAAHHLNLAHGLMCEAVRAEAGAKPDLSVTLNLQVNRGDADAVHRVDLIANRVFLDPMLRGYYPDELFAITKGICDWDFVHDGDLKLINQPIDVLGLNYYSTNLLAMSDRPQFPQSTEASTAPGASDIDWLPTDGPHTQMGWNIDPDALYNTLVRLNDDYDHIPLVVTENGMACPDEVEVGPDGVKMVHDDDRIDYLRRHLEAVHRAIEEGANVIGYFVWSLMDNFEWAFGYDRRFGLTYVDYDTEERIRKDSYNWYRNFIAEHSAK</sequence>
<dbReference type="AlphaFoldDB" id="A0A806FIX2"/>
<evidence type="ECO:0000256" key="7">
    <source>
        <dbReference type="ARBA" id="ARBA00023295"/>
    </source>
</evidence>
<dbReference type="GO" id="GO:0005829">
    <property type="term" value="C:cytosol"/>
    <property type="evidence" value="ECO:0007669"/>
    <property type="project" value="TreeGrafter"/>
</dbReference>
<feature type="binding site" evidence="10">
    <location>
        <begin position="450"/>
        <end position="451"/>
    </location>
    <ligand>
        <name>substrate</name>
    </ligand>
</feature>
<dbReference type="InterPro" id="IPR018120">
    <property type="entry name" value="Glyco_hydro_1_AS"/>
</dbReference>
<evidence type="ECO:0000313" key="13">
    <source>
        <dbReference type="EMBL" id="AEK29599.1"/>
    </source>
</evidence>
<dbReference type="InterPro" id="IPR017736">
    <property type="entry name" value="Glyco_hydro_1_beta-glucosidase"/>
</dbReference>
<dbReference type="PANTHER" id="PTHR10353:SF36">
    <property type="entry name" value="LP05116P"/>
    <property type="match status" value="1"/>
</dbReference>
<dbReference type="PANTHER" id="PTHR10353">
    <property type="entry name" value="GLYCOSYL HYDROLASE"/>
    <property type="match status" value="1"/>
</dbReference>
<evidence type="ECO:0000256" key="8">
    <source>
        <dbReference type="ARBA" id="ARBA00023326"/>
    </source>
</evidence>
<gene>
    <name evidence="13" type="ORF">BALAC2494_01677</name>
</gene>
<feature type="binding site" evidence="10">
    <location>
        <position position="49"/>
    </location>
    <ligand>
        <name>substrate</name>
    </ligand>
</feature>
<reference evidence="13 14" key="1">
    <citation type="journal article" date="2011" name="J. Bacteriol.">
        <title>Genome Sequence of the Probiotic Strain Bifidobacterium animalis subsp. lactis CNCM I-2494.</title>
        <authorList>
            <person name="Chervaux C."/>
            <person name="Grimaldi C."/>
            <person name="Bolotin A."/>
            <person name="Quinquis B."/>
            <person name="Legrain-Raspaud S."/>
            <person name="van Hylckama Vlieg J.E."/>
            <person name="Denariaz G."/>
            <person name="Smokvina T."/>
        </authorList>
    </citation>
    <scope>NUCLEOTIDE SEQUENCE [LARGE SCALE GENOMIC DNA]</scope>
    <source>
        <strain evidence="13 14">CNCM I-2494</strain>
    </source>
</reference>
<feature type="binding site" evidence="10">
    <location>
        <position position="150"/>
    </location>
    <ligand>
        <name>substrate</name>
    </ligand>
</feature>
<evidence type="ECO:0000256" key="12">
    <source>
        <dbReference type="RuleBase" id="RU361175"/>
    </source>
</evidence>
<feature type="active site" description="Nucleophile" evidence="9 11">
    <location>
        <position position="392"/>
    </location>
</feature>
<dbReference type="PROSITE" id="PS00572">
    <property type="entry name" value="GLYCOSYL_HYDROL_F1_1"/>
    <property type="match status" value="1"/>
</dbReference>
<evidence type="ECO:0000256" key="3">
    <source>
        <dbReference type="ARBA" id="ARBA00012744"/>
    </source>
</evidence>
<feature type="binding site" evidence="10">
    <location>
        <position position="443"/>
    </location>
    <ligand>
        <name>substrate</name>
    </ligand>
</feature>
<protein>
    <recommendedName>
        <fullName evidence="3 12">Beta-glucosidase</fullName>
        <ecNumber evidence="3 12">3.2.1.21</ecNumber>
    </recommendedName>
</protein>
<evidence type="ECO:0000256" key="1">
    <source>
        <dbReference type="ARBA" id="ARBA00000448"/>
    </source>
</evidence>
<keyword evidence="5" id="KW-0136">Cellulose degradation</keyword>
<evidence type="ECO:0000256" key="5">
    <source>
        <dbReference type="ARBA" id="ARBA00023001"/>
    </source>
</evidence>
<dbReference type="Proteomes" id="UP000008394">
    <property type="component" value="Chromosome"/>
</dbReference>
<feature type="binding site" evidence="10">
    <location>
        <position position="323"/>
    </location>
    <ligand>
        <name>substrate</name>
    </ligand>
</feature>
<dbReference type="InterPro" id="IPR001360">
    <property type="entry name" value="Glyco_hydro_1"/>
</dbReference>
<dbReference type="FunFam" id="3.20.20.80:FF:000004">
    <property type="entry name" value="Beta-glucosidase 6-phospho-beta-glucosidase"/>
    <property type="match status" value="1"/>
</dbReference>
<keyword evidence="6" id="KW-0119">Carbohydrate metabolism</keyword>
<feature type="active site" description="Proton donor" evidence="9">
    <location>
        <position position="198"/>
    </location>
</feature>
<evidence type="ECO:0000256" key="2">
    <source>
        <dbReference type="ARBA" id="ARBA00010838"/>
    </source>
</evidence>
<organism evidence="13 14">
    <name type="scientific">Bifidobacterium animalis subsp. lactis CNCM I-2494</name>
    <dbReference type="NCBI Taxonomy" id="1042403"/>
    <lineage>
        <taxon>Bacteria</taxon>
        <taxon>Bacillati</taxon>
        <taxon>Actinomycetota</taxon>
        <taxon>Actinomycetes</taxon>
        <taxon>Bifidobacteriales</taxon>
        <taxon>Bifidobacteriaceae</taxon>
        <taxon>Bifidobacterium</taxon>
    </lineage>
</organism>
<keyword evidence="8" id="KW-0624">Polysaccharide degradation</keyword>
<dbReference type="EMBL" id="CP002915">
    <property type="protein sequence ID" value="AEK29599.1"/>
    <property type="molecule type" value="Genomic_DNA"/>
</dbReference>
<dbReference type="PRINTS" id="PR00131">
    <property type="entry name" value="GLHYDRLASE1"/>
</dbReference>
<feature type="binding site" evidence="10">
    <location>
        <position position="197"/>
    </location>
    <ligand>
        <name>substrate</name>
    </ligand>
</feature>
<dbReference type="EC" id="3.2.1.21" evidence="3 12"/>
<dbReference type="Pfam" id="PF00232">
    <property type="entry name" value="Glyco_hydro_1"/>
    <property type="match status" value="1"/>
</dbReference>
<dbReference type="SUPFAM" id="SSF51445">
    <property type="entry name" value="(Trans)glycosidases"/>
    <property type="match status" value="1"/>
</dbReference>
<name>A0A806FIX2_BIFAN</name>
<evidence type="ECO:0000256" key="9">
    <source>
        <dbReference type="PIRSR" id="PIRSR617736-1"/>
    </source>
</evidence>
<evidence type="ECO:0000256" key="11">
    <source>
        <dbReference type="PROSITE-ProRule" id="PRU10055"/>
    </source>
</evidence>
<dbReference type="InterPro" id="IPR033132">
    <property type="entry name" value="GH_1_N_CS"/>
</dbReference>
<evidence type="ECO:0000256" key="10">
    <source>
        <dbReference type="PIRSR" id="PIRSR617736-2"/>
    </source>
</evidence>
<dbReference type="PROSITE" id="PS00653">
    <property type="entry name" value="GLYCOSYL_HYDROL_F1_2"/>
    <property type="match status" value="1"/>
</dbReference>
<dbReference type="Gene3D" id="3.20.20.80">
    <property type="entry name" value="Glycosidases"/>
    <property type="match status" value="1"/>
</dbReference>
<comment type="similarity">
    <text evidence="2 12">Belongs to the glycosyl hydrolase 1 family.</text>
</comment>
<proteinExistence type="inferred from homology"/>
<dbReference type="InterPro" id="IPR017853">
    <property type="entry name" value="GH"/>
</dbReference>
<dbReference type="KEGG" id="bnm:BALAC2494_01677"/>
<evidence type="ECO:0000313" key="14">
    <source>
        <dbReference type="Proteomes" id="UP000008394"/>
    </source>
</evidence>